<sequence length="344" mass="38602">MDDGGQRENGRQKQDQYKAVHTQWMMPHHQMKDHHTMRLMAIMAERDNATQERILAIAEKKAALAERDMAILQRDAAMADRNNAIIERDSAIAALKCARENDFSRNSASAGPPGCTVPRGSKQFDRHHLPYVHPSPLRSLDLQDSQTLDVHMSEEFPTSVHVENTVKTRRVKQSRKETKDPSKQVSKSPRKRRSGVENSIKKVKVLESSGEWMNQAGGGGEDLNREVVVSKNDWKGQDQGLNLVNFDESAMPAPVCSCTGALQQCYKWGNGGWQSACCTTTLSVYPLPMVPNKRHTRLGGRKMSGSAFSKLLSRFAAEGRDLTMPVDLKDHWAKHGTNRYITIR</sequence>
<comment type="subcellular location">
    <subcellularLocation>
        <location evidence="1 7">Nucleus</location>
    </subcellularLocation>
</comment>
<feature type="region of interest" description="Disordered" evidence="8">
    <location>
        <begin position="153"/>
        <end position="198"/>
    </location>
</feature>
<keyword evidence="6 7" id="KW-0539">Nucleus</keyword>
<evidence type="ECO:0000313" key="9">
    <source>
        <dbReference type="EMBL" id="JAT51403.1"/>
    </source>
</evidence>
<dbReference type="SMART" id="SM01226">
    <property type="entry name" value="GAGA_bind"/>
    <property type="match status" value="1"/>
</dbReference>
<evidence type="ECO:0000256" key="1">
    <source>
        <dbReference type="ARBA" id="ARBA00004123"/>
    </source>
</evidence>
<dbReference type="EMBL" id="GDJX01016533">
    <property type="protein sequence ID" value="JAT51403.1"/>
    <property type="molecule type" value="Transcribed_RNA"/>
</dbReference>
<accession>A0A1D1Y9T5</accession>
<evidence type="ECO:0000256" key="2">
    <source>
        <dbReference type="ARBA" id="ARBA00007911"/>
    </source>
</evidence>
<proteinExistence type="inferred from homology"/>
<dbReference type="AlphaFoldDB" id="A0A1D1Y9T5"/>
<evidence type="ECO:0000313" key="10">
    <source>
        <dbReference type="EMBL" id="JAT60692.1"/>
    </source>
</evidence>
<dbReference type="GO" id="GO:0003700">
    <property type="term" value="F:DNA-binding transcription factor activity"/>
    <property type="evidence" value="ECO:0007669"/>
    <property type="project" value="UniProtKB-UniRule"/>
</dbReference>
<dbReference type="PANTHER" id="PTHR31421">
    <property type="entry name" value="PROTEIN BASIC PENTACYSTEINE3"/>
    <property type="match status" value="1"/>
</dbReference>
<evidence type="ECO:0000256" key="5">
    <source>
        <dbReference type="ARBA" id="ARBA00023163"/>
    </source>
</evidence>
<dbReference type="Pfam" id="PF06217">
    <property type="entry name" value="GAGA_bind"/>
    <property type="match status" value="1"/>
</dbReference>
<dbReference type="GO" id="GO:0005634">
    <property type="term" value="C:nucleus"/>
    <property type="evidence" value="ECO:0007669"/>
    <property type="project" value="UniProtKB-SubCell"/>
</dbReference>
<dbReference type="PANTHER" id="PTHR31421:SF2">
    <property type="entry name" value="PROTEIN BASIC PENTACYSTEINE6"/>
    <property type="match status" value="1"/>
</dbReference>
<comment type="similarity">
    <text evidence="2 7">Belongs to the BBR/BPC family.</text>
</comment>
<keyword evidence="3 7" id="KW-0805">Transcription regulation</keyword>
<comment type="function">
    <text evidence="7">Transcriptional regulator that specifically binds to GA-rich elements (GAGA-repeats) present in regulatory sequences of genes involved in developmental processes.</text>
</comment>
<keyword evidence="4 7" id="KW-0238">DNA-binding</keyword>
<organism evidence="9">
    <name type="scientific">Anthurium amnicola</name>
    <dbReference type="NCBI Taxonomy" id="1678845"/>
    <lineage>
        <taxon>Eukaryota</taxon>
        <taxon>Viridiplantae</taxon>
        <taxon>Streptophyta</taxon>
        <taxon>Embryophyta</taxon>
        <taxon>Tracheophyta</taxon>
        <taxon>Spermatophyta</taxon>
        <taxon>Magnoliopsida</taxon>
        <taxon>Liliopsida</taxon>
        <taxon>Araceae</taxon>
        <taxon>Pothoideae</taxon>
        <taxon>Potheae</taxon>
        <taxon>Anthurium</taxon>
    </lineage>
</organism>
<gene>
    <name evidence="9" type="primary">Os06g0130600_11</name>
    <name evidence="10" type="synonym">Os06g0130600_10</name>
    <name evidence="9" type="ORF">g.97889</name>
    <name evidence="10" type="ORF">g.97894</name>
</gene>
<evidence type="ECO:0000256" key="7">
    <source>
        <dbReference type="RuleBase" id="RU367160"/>
    </source>
</evidence>
<dbReference type="EMBL" id="GDJX01007244">
    <property type="protein sequence ID" value="JAT60692.1"/>
    <property type="molecule type" value="Transcribed_RNA"/>
</dbReference>
<evidence type="ECO:0000256" key="8">
    <source>
        <dbReference type="SAM" id="MobiDB-lite"/>
    </source>
</evidence>
<feature type="region of interest" description="Disordered" evidence="8">
    <location>
        <begin position="103"/>
        <end position="138"/>
    </location>
</feature>
<evidence type="ECO:0000256" key="4">
    <source>
        <dbReference type="ARBA" id="ARBA00023125"/>
    </source>
</evidence>
<reference evidence="9" key="1">
    <citation type="submission" date="2015-07" db="EMBL/GenBank/DDBJ databases">
        <title>Transcriptome Assembly of Anthurium amnicola.</title>
        <authorList>
            <person name="Suzuki J."/>
        </authorList>
    </citation>
    <scope>NUCLEOTIDE SEQUENCE</scope>
</reference>
<dbReference type="InterPro" id="IPR010409">
    <property type="entry name" value="GAGA-bd_tscrpt_act"/>
</dbReference>
<evidence type="ECO:0000256" key="6">
    <source>
        <dbReference type="ARBA" id="ARBA00023242"/>
    </source>
</evidence>
<dbReference type="GO" id="GO:0009723">
    <property type="term" value="P:response to ethylene"/>
    <property type="evidence" value="ECO:0007669"/>
    <property type="project" value="TreeGrafter"/>
</dbReference>
<keyword evidence="5 7" id="KW-0804">Transcription</keyword>
<evidence type="ECO:0000256" key="3">
    <source>
        <dbReference type="ARBA" id="ARBA00023015"/>
    </source>
</evidence>
<dbReference type="GO" id="GO:0043565">
    <property type="term" value="F:sequence-specific DNA binding"/>
    <property type="evidence" value="ECO:0007669"/>
    <property type="project" value="TreeGrafter"/>
</dbReference>
<protein>
    <recommendedName>
        <fullName evidence="7">GAGA-binding transcriptional activator</fullName>
    </recommendedName>
</protein>
<name>A0A1D1Y9T5_9ARAE</name>